<dbReference type="GO" id="GO:0035485">
    <property type="term" value="F:adenine/guanine mispair binding"/>
    <property type="evidence" value="ECO:0007669"/>
    <property type="project" value="TreeGrafter"/>
</dbReference>
<comment type="similarity">
    <text evidence="3 14">Belongs to the Nth/MutY family.</text>
</comment>
<keyword evidence="8 14" id="KW-0227">DNA damage</keyword>
<keyword evidence="7" id="KW-0479">Metal-binding</keyword>
<comment type="function">
    <text evidence="2">Adenine glycosylase active on G-A mispairs. MutY also corrects error-prone DNA synthesis past GO lesions which are due to the oxidatively damaged form of guanine: 7,8-dihydro-8-oxoguanine (8-oxo-dGTP).</text>
</comment>
<dbReference type="PROSITE" id="PS01155">
    <property type="entry name" value="ENDONUCLEASE_III_2"/>
    <property type="match status" value="1"/>
</dbReference>
<dbReference type="InterPro" id="IPR003651">
    <property type="entry name" value="Endonuclease3_FeS-loop_motif"/>
</dbReference>
<dbReference type="FunFam" id="1.10.340.30:FF:000002">
    <property type="entry name" value="Adenine DNA glycosylase"/>
    <property type="match status" value="1"/>
</dbReference>
<evidence type="ECO:0000259" key="15">
    <source>
        <dbReference type="SMART" id="SM00478"/>
    </source>
</evidence>
<comment type="catalytic activity">
    <reaction evidence="1 14">
        <text>Hydrolyzes free adenine bases from 7,8-dihydro-8-oxoguanine:adenine mismatched double-stranded DNA, leaving an apurinic site.</text>
        <dbReference type="EC" id="3.2.2.31"/>
    </reaction>
</comment>
<dbReference type="GO" id="GO:0006298">
    <property type="term" value="P:mismatch repair"/>
    <property type="evidence" value="ECO:0007669"/>
    <property type="project" value="TreeGrafter"/>
</dbReference>
<evidence type="ECO:0000256" key="12">
    <source>
        <dbReference type="ARBA" id="ARBA00023204"/>
    </source>
</evidence>
<dbReference type="PANTHER" id="PTHR42944:SF1">
    <property type="entry name" value="ADENINE DNA GLYCOSYLASE"/>
    <property type="match status" value="1"/>
</dbReference>
<sequence length="354" mass="39193">MTTPSTASKSFANRLLDWFDNHGRHDLPWQQDISPYRVWVSEIMLQQTQVKTVIPYFQRFMDVFPSVEDLAAAPIDEVLHHWTGLGYYARARNLHRAAQQVCEQLGGSFPDSVELLEQLPGIGRSTAGAIVSIAFGQRAAILDGNVKRVLARHARVSGWPGHTPVHRALWQLADELTPGDSRRSADYTQAIMDLGATLCTRSRPRCELCPVSGDCGARATGEQANYPGRKPKKTLPVRATVMLIAMTPRGEVYLRQRPPSGIWGGLWCFPELDDASGAGNLCIDNWGMQPAQLVTLDTFRHTFSHYHLDITPVRAELPAAPTAVMACDGHLWYNRAQPSRVGLAAPVARLLARL</sequence>
<dbReference type="NCBIfam" id="TIGR01084">
    <property type="entry name" value="mutY"/>
    <property type="match status" value="1"/>
</dbReference>
<accession>A0A5C9A199</accession>
<dbReference type="EC" id="3.2.2.31" evidence="4 14"/>
<dbReference type="RefSeq" id="WP_148068191.1">
    <property type="nucleotide sequence ID" value="NZ_VRZA01000003.1"/>
</dbReference>
<evidence type="ECO:0000256" key="8">
    <source>
        <dbReference type="ARBA" id="ARBA00022763"/>
    </source>
</evidence>
<dbReference type="PROSITE" id="PS00764">
    <property type="entry name" value="ENDONUCLEASE_III_1"/>
    <property type="match status" value="1"/>
</dbReference>
<feature type="domain" description="HhH-GPD" evidence="15">
    <location>
        <begin position="44"/>
        <end position="197"/>
    </location>
</feature>
<keyword evidence="17" id="KW-1185">Reference proteome</keyword>
<dbReference type="SUPFAM" id="SSF48150">
    <property type="entry name" value="DNA-glycosylase"/>
    <property type="match status" value="1"/>
</dbReference>
<comment type="caution">
    <text evidence="16">The sequence shown here is derived from an EMBL/GenBank/DDBJ whole genome shotgun (WGS) entry which is preliminary data.</text>
</comment>
<keyword evidence="9" id="KW-0378">Hydrolase</keyword>
<evidence type="ECO:0000256" key="11">
    <source>
        <dbReference type="ARBA" id="ARBA00023014"/>
    </source>
</evidence>
<dbReference type="EMBL" id="VRZA01000003">
    <property type="protein sequence ID" value="TXS93849.1"/>
    <property type="molecule type" value="Genomic_DNA"/>
</dbReference>
<dbReference type="InterPro" id="IPR003265">
    <property type="entry name" value="HhH-GPD_domain"/>
</dbReference>
<dbReference type="Proteomes" id="UP000321039">
    <property type="component" value="Unassembled WGS sequence"/>
</dbReference>
<dbReference type="Pfam" id="PF00633">
    <property type="entry name" value="HHH"/>
    <property type="match status" value="1"/>
</dbReference>
<reference evidence="16 17" key="1">
    <citation type="submission" date="2019-08" db="EMBL/GenBank/DDBJ databases">
        <title>Parahaliea maris sp. nov., isolated from the surface seawater.</title>
        <authorList>
            <person name="Liu Y."/>
        </authorList>
    </citation>
    <scope>NUCLEOTIDE SEQUENCE [LARGE SCALE GENOMIC DNA]</scope>
    <source>
        <strain evidence="16 17">HSLHS9</strain>
    </source>
</reference>
<evidence type="ECO:0000256" key="14">
    <source>
        <dbReference type="RuleBase" id="RU365096"/>
    </source>
</evidence>
<dbReference type="GO" id="GO:0000701">
    <property type="term" value="F:purine-specific mismatch base pair DNA N-glycosylase activity"/>
    <property type="evidence" value="ECO:0007669"/>
    <property type="project" value="UniProtKB-EC"/>
</dbReference>
<gene>
    <name evidence="16" type="primary">mutY</name>
    <name evidence="16" type="ORF">FV139_09450</name>
</gene>
<dbReference type="InterPro" id="IPR015797">
    <property type="entry name" value="NUDIX_hydrolase-like_dom_sf"/>
</dbReference>
<dbReference type="Gene3D" id="1.10.340.30">
    <property type="entry name" value="Hypothetical protein, domain 2"/>
    <property type="match status" value="1"/>
</dbReference>
<dbReference type="InterPro" id="IPR004035">
    <property type="entry name" value="Endouclease-III_FeS-bd_BS"/>
</dbReference>
<protein>
    <recommendedName>
        <fullName evidence="5 14">Adenine DNA glycosylase</fullName>
        <ecNumber evidence="4 14">3.2.2.31</ecNumber>
    </recommendedName>
</protein>
<dbReference type="InterPro" id="IPR005760">
    <property type="entry name" value="A/G_AdeGlyc_MutY"/>
</dbReference>
<evidence type="ECO:0000313" key="17">
    <source>
        <dbReference type="Proteomes" id="UP000321039"/>
    </source>
</evidence>
<dbReference type="Gene3D" id="1.10.1670.10">
    <property type="entry name" value="Helix-hairpin-Helix base-excision DNA repair enzymes (C-terminal)"/>
    <property type="match status" value="1"/>
</dbReference>
<dbReference type="CDD" id="cd03431">
    <property type="entry name" value="NUDIX_DNA_Glycosylase_C-MutY"/>
    <property type="match status" value="1"/>
</dbReference>
<keyword evidence="11" id="KW-0411">Iron-sulfur</keyword>
<dbReference type="InterPro" id="IPR029119">
    <property type="entry name" value="MutY_C"/>
</dbReference>
<dbReference type="InterPro" id="IPR044298">
    <property type="entry name" value="MIG/MutY"/>
</dbReference>
<dbReference type="PANTHER" id="PTHR42944">
    <property type="entry name" value="ADENINE DNA GLYCOSYLASE"/>
    <property type="match status" value="1"/>
</dbReference>
<evidence type="ECO:0000313" key="16">
    <source>
        <dbReference type="EMBL" id="TXS93849.1"/>
    </source>
</evidence>
<dbReference type="NCBIfam" id="NF008132">
    <property type="entry name" value="PRK10880.1"/>
    <property type="match status" value="1"/>
</dbReference>
<dbReference type="GO" id="GO:0032357">
    <property type="term" value="F:oxidized purine DNA binding"/>
    <property type="evidence" value="ECO:0007669"/>
    <property type="project" value="TreeGrafter"/>
</dbReference>
<dbReference type="SMART" id="SM00478">
    <property type="entry name" value="ENDO3c"/>
    <property type="match status" value="1"/>
</dbReference>
<evidence type="ECO:0000256" key="6">
    <source>
        <dbReference type="ARBA" id="ARBA00022485"/>
    </source>
</evidence>
<evidence type="ECO:0000256" key="10">
    <source>
        <dbReference type="ARBA" id="ARBA00023004"/>
    </source>
</evidence>
<evidence type="ECO:0000256" key="9">
    <source>
        <dbReference type="ARBA" id="ARBA00022801"/>
    </source>
</evidence>
<keyword evidence="10 14" id="KW-0408">Iron</keyword>
<dbReference type="SUPFAM" id="SSF55811">
    <property type="entry name" value="Nudix"/>
    <property type="match status" value="1"/>
</dbReference>
<keyword evidence="13 14" id="KW-0326">Glycosidase</keyword>
<dbReference type="Pfam" id="PF00730">
    <property type="entry name" value="HhH-GPD"/>
    <property type="match status" value="1"/>
</dbReference>
<comment type="cofactor">
    <cofactor evidence="14">
        <name>[4Fe-4S] cluster</name>
        <dbReference type="ChEBI" id="CHEBI:49883"/>
    </cofactor>
    <text evidence="14">Binds 1 [4Fe-4S] cluster.</text>
</comment>
<dbReference type="InterPro" id="IPR023170">
    <property type="entry name" value="HhH_base_excis_C"/>
</dbReference>
<evidence type="ECO:0000256" key="7">
    <source>
        <dbReference type="ARBA" id="ARBA00022723"/>
    </source>
</evidence>
<dbReference type="GO" id="GO:0006284">
    <property type="term" value="P:base-excision repair"/>
    <property type="evidence" value="ECO:0007669"/>
    <property type="project" value="UniProtKB-UniRule"/>
</dbReference>
<evidence type="ECO:0000256" key="1">
    <source>
        <dbReference type="ARBA" id="ARBA00000843"/>
    </source>
</evidence>
<dbReference type="Gene3D" id="3.90.79.10">
    <property type="entry name" value="Nucleoside Triphosphate Pyrophosphohydrolase"/>
    <property type="match status" value="1"/>
</dbReference>
<evidence type="ECO:0000256" key="2">
    <source>
        <dbReference type="ARBA" id="ARBA00002933"/>
    </source>
</evidence>
<dbReference type="GO" id="GO:0034039">
    <property type="term" value="F:8-oxo-7,8-dihydroguanine DNA N-glycosylase activity"/>
    <property type="evidence" value="ECO:0007669"/>
    <property type="project" value="TreeGrafter"/>
</dbReference>
<proteinExistence type="inferred from homology"/>
<dbReference type="CDD" id="cd00056">
    <property type="entry name" value="ENDO3c"/>
    <property type="match status" value="1"/>
</dbReference>
<dbReference type="GO" id="GO:0051539">
    <property type="term" value="F:4 iron, 4 sulfur cluster binding"/>
    <property type="evidence" value="ECO:0007669"/>
    <property type="project" value="UniProtKB-UniRule"/>
</dbReference>
<evidence type="ECO:0000256" key="13">
    <source>
        <dbReference type="ARBA" id="ARBA00023295"/>
    </source>
</evidence>
<dbReference type="InterPro" id="IPR004036">
    <property type="entry name" value="Endonuclease-III-like_CS2"/>
</dbReference>
<name>A0A5C9A199_9GAMM</name>
<dbReference type="Pfam" id="PF10576">
    <property type="entry name" value="EndIII_4Fe-2S"/>
    <property type="match status" value="1"/>
</dbReference>
<dbReference type="InterPro" id="IPR000445">
    <property type="entry name" value="HhH_motif"/>
</dbReference>
<dbReference type="Pfam" id="PF14815">
    <property type="entry name" value="NUDIX_4"/>
    <property type="match status" value="1"/>
</dbReference>
<dbReference type="InterPro" id="IPR011257">
    <property type="entry name" value="DNA_glycosylase"/>
</dbReference>
<keyword evidence="12" id="KW-0234">DNA repair</keyword>
<evidence type="ECO:0000256" key="5">
    <source>
        <dbReference type="ARBA" id="ARBA00022023"/>
    </source>
</evidence>
<organism evidence="16 17">
    <name type="scientific">Parahaliea maris</name>
    <dbReference type="NCBI Taxonomy" id="2716870"/>
    <lineage>
        <taxon>Bacteria</taxon>
        <taxon>Pseudomonadati</taxon>
        <taxon>Pseudomonadota</taxon>
        <taxon>Gammaproteobacteria</taxon>
        <taxon>Cellvibrionales</taxon>
        <taxon>Halieaceae</taxon>
        <taxon>Parahaliea</taxon>
    </lineage>
</organism>
<evidence type="ECO:0000256" key="3">
    <source>
        <dbReference type="ARBA" id="ARBA00008343"/>
    </source>
</evidence>
<keyword evidence="6" id="KW-0004">4Fe-4S</keyword>
<dbReference type="GO" id="GO:0046872">
    <property type="term" value="F:metal ion binding"/>
    <property type="evidence" value="ECO:0007669"/>
    <property type="project" value="UniProtKB-UniRule"/>
</dbReference>
<evidence type="ECO:0000256" key="4">
    <source>
        <dbReference type="ARBA" id="ARBA00012045"/>
    </source>
</evidence>
<dbReference type="AlphaFoldDB" id="A0A5C9A199"/>